<comment type="caution">
    <text evidence="4">The sequence shown here is derived from an EMBL/GenBank/DDBJ whole genome shotgun (WGS) entry which is preliminary data.</text>
</comment>
<sequence length="1342" mass="152458">MSNLHNTSTTSEALTSLDLIEELTLPENPTNVTQDEFEKARSDSIPELNDGFLINISEHTKLILQNLDGNRSVTRTNKDNIKKSLDEIKRSTQQLYDQVKTILRHSISSAENKIVSLIRNTIREEFSKLAVLPQKITTQPLQDLVKPSIIPSSLPSYAKVVKSTKSAEKQPIPVTKPAIIVSSKQQVSSSKETVNAWRNSIHFKKYTFNPSEVKLVSNHKIRVEFDNQEQRDEILNAINHPDSLVNADIAKKLKPLVILKGIYRDTPVSELKEIIVNQNPNIKSLIKSPDDITYRFTRKNKNENLYNAVFMVTPTIWRSIVELQRINVDHQRVHTEDYPAYLQCYKCMQFGHTKKHCTENTTICSHCSSSEHSYKDCPVKKDSTKVDCYNCSSHCNVPTYETVTHKTHRESIIDLTMTSDSLSNKISNWKVVLDAVPSSNHNAITFDLSLSNNLLSKPKKLSTFKYNTQNIKWDEITEQFKCELAKYLDLNINVDNLSTSQLDKYITKLVTAVQKVSDKLFPRKSSKVTNRAPWWNDKLENLKQKVIKNHHKIQQMKRSKKPLTELLLEKENLRNEYAQAIRIASTEHFREFCNKQGKEDVWSITNRLLKTTPLKQPPSTLKTRAGKYTKTTYETAETFLNEYFPDDGPDTCLRHMQLRNSFNETPDTPADAPFTVEEVLDKSSLLELNNPNTTNPLAVAIHRNVTNIETRNKSVRFIWTKAHNGVTGNELADSAAKSATNLKKAPDYSKFPISYIKQIHLATTGQTRLQRAKHHYLKAKQAVDSSRNLRRDIKETILGSLDELKKLIIESEADLKAERARKGAGGSVKGVSTTKNADTTFTVPSDSRLSTKLDEHSRLLLESNERMKALQEQFTRCSRSAEDQQRSYACVAAVRPQQPARPAALHSVVVTSKDEEDTGEEVLGKVRKTLNAKEGWVKVERVRKAKDRKVVMGFSTAEDRRKAKERFAKEGSGLNVEDVKNRDPLLILRGVLTINTDGDILKALRNQNRDLFDGLGPGDDRLEVRMERAHTKEIAEITANLPTEIGNARNDISEAKDIARSIREWLGYETREPHRIIGEIGNSIKALDKKLQDLSDSFTSQIIKISEKRAPEERQNLLKTLEIVTRQLDEHRRELKEIKDQTTLVQNSSTKAIEILTTQSPPQYECNDKRQWDDIKTDILQEIKNIKYTQTQDTFDNYPSSLTLNLSEHLQPLTERLEAVSSELKTIRELRQKTPPPAISLSTELALAEMAKSTKSIPTYAQKVKKKPVLRPNHTLIVSSTDPNKTAGKNITPDSMDQIYTQEELETKITVYTEAILDACDKSIPKKAYGRQKAGLLGGPKP</sequence>
<gene>
    <name evidence="4" type="ORF">PAPOLLO_LOCUS19493</name>
</gene>
<organism evidence="4 5">
    <name type="scientific">Parnassius apollo</name>
    <name type="common">Apollo butterfly</name>
    <name type="synonym">Papilio apollo</name>
    <dbReference type="NCBI Taxonomy" id="110799"/>
    <lineage>
        <taxon>Eukaryota</taxon>
        <taxon>Metazoa</taxon>
        <taxon>Ecdysozoa</taxon>
        <taxon>Arthropoda</taxon>
        <taxon>Hexapoda</taxon>
        <taxon>Insecta</taxon>
        <taxon>Pterygota</taxon>
        <taxon>Neoptera</taxon>
        <taxon>Endopterygota</taxon>
        <taxon>Lepidoptera</taxon>
        <taxon>Glossata</taxon>
        <taxon>Ditrysia</taxon>
        <taxon>Papilionoidea</taxon>
        <taxon>Papilionidae</taxon>
        <taxon>Parnassiinae</taxon>
        <taxon>Parnassini</taxon>
        <taxon>Parnassius</taxon>
        <taxon>Parnassius</taxon>
    </lineage>
</organism>
<dbReference type="OrthoDB" id="10022108at2759"/>
<accession>A0A8S3XLY6</accession>
<dbReference type="GO" id="GO:0003676">
    <property type="term" value="F:nucleic acid binding"/>
    <property type="evidence" value="ECO:0007669"/>
    <property type="project" value="InterPro"/>
</dbReference>
<evidence type="ECO:0000313" key="5">
    <source>
        <dbReference type="Proteomes" id="UP000691718"/>
    </source>
</evidence>
<feature type="domain" description="CCHC-type" evidence="3">
    <location>
        <begin position="344"/>
        <end position="359"/>
    </location>
</feature>
<dbReference type="PROSITE" id="PS50158">
    <property type="entry name" value="ZF_CCHC"/>
    <property type="match status" value="1"/>
</dbReference>
<protein>
    <submittedName>
        <fullName evidence="4">(apollo) hypothetical protein</fullName>
    </submittedName>
</protein>
<evidence type="ECO:0000256" key="1">
    <source>
        <dbReference type="PROSITE-ProRule" id="PRU00047"/>
    </source>
</evidence>
<reference evidence="4" key="1">
    <citation type="submission" date="2021-04" db="EMBL/GenBank/DDBJ databases">
        <authorList>
            <person name="Tunstrom K."/>
        </authorList>
    </citation>
    <scope>NUCLEOTIDE SEQUENCE</scope>
</reference>
<keyword evidence="2" id="KW-0175">Coiled coil</keyword>
<keyword evidence="5" id="KW-1185">Reference proteome</keyword>
<keyword evidence="1" id="KW-0479">Metal-binding</keyword>
<proteinExistence type="predicted"/>
<keyword evidence="1" id="KW-0863">Zinc-finger</keyword>
<dbReference type="SMART" id="SM00343">
    <property type="entry name" value="ZnF_C2HC"/>
    <property type="match status" value="2"/>
</dbReference>
<dbReference type="InterPro" id="IPR001878">
    <property type="entry name" value="Znf_CCHC"/>
</dbReference>
<dbReference type="EMBL" id="CAJQZP010001208">
    <property type="protein sequence ID" value="CAG5030502.1"/>
    <property type="molecule type" value="Genomic_DNA"/>
</dbReference>
<evidence type="ECO:0000313" key="4">
    <source>
        <dbReference type="EMBL" id="CAG5030502.1"/>
    </source>
</evidence>
<evidence type="ECO:0000259" key="3">
    <source>
        <dbReference type="PROSITE" id="PS50158"/>
    </source>
</evidence>
<feature type="coiled-coil region" evidence="2">
    <location>
        <begin position="1114"/>
        <end position="1148"/>
    </location>
</feature>
<keyword evidence="1" id="KW-0862">Zinc</keyword>
<name>A0A8S3XLY6_PARAO</name>
<evidence type="ECO:0000256" key="2">
    <source>
        <dbReference type="SAM" id="Coils"/>
    </source>
</evidence>
<dbReference type="GO" id="GO:0008270">
    <property type="term" value="F:zinc ion binding"/>
    <property type="evidence" value="ECO:0007669"/>
    <property type="project" value="UniProtKB-KW"/>
</dbReference>
<dbReference type="Proteomes" id="UP000691718">
    <property type="component" value="Unassembled WGS sequence"/>
</dbReference>